<organism evidence="1 2">
    <name type="scientific">Eretmocerus hayati</name>
    <dbReference type="NCBI Taxonomy" id="131215"/>
    <lineage>
        <taxon>Eukaryota</taxon>
        <taxon>Metazoa</taxon>
        <taxon>Ecdysozoa</taxon>
        <taxon>Arthropoda</taxon>
        <taxon>Hexapoda</taxon>
        <taxon>Insecta</taxon>
        <taxon>Pterygota</taxon>
        <taxon>Neoptera</taxon>
        <taxon>Endopterygota</taxon>
        <taxon>Hymenoptera</taxon>
        <taxon>Apocrita</taxon>
        <taxon>Proctotrupomorpha</taxon>
        <taxon>Chalcidoidea</taxon>
        <taxon>Aphelinidae</taxon>
        <taxon>Aphelininae</taxon>
        <taxon>Eretmocerus</taxon>
    </lineage>
</organism>
<name>A0ACC2PZF7_9HYME</name>
<dbReference type="Proteomes" id="UP001239111">
    <property type="component" value="Chromosome 1"/>
</dbReference>
<dbReference type="EMBL" id="CM056741">
    <property type="protein sequence ID" value="KAJ8687732.1"/>
    <property type="molecule type" value="Genomic_DNA"/>
</dbReference>
<proteinExistence type="predicted"/>
<sequence>MNILRQPHSTLDLINSVSQTSDLTFKLGIFLQEKPPIKDHLIQLRALFLDEFLKDRLTCLTYEILLSLCWKAKPGAASAEQGMEGSIDDLCEEVSEIPHPPVMLSGDWPMGVLPASVTLGREISDVPDVSRAGEL</sequence>
<evidence type="ECO:0000313" key="2">
    <source>
        <dbReference type="Proteomes" id="UP001239111"/>
    </source>
</evidence>
<keyword evidence="2" id="KW-1185">Reference proteome</keyword>
<gene>
    <name evidence="1" type="ORF">QAD02_023526</name>
</gene>
<reference evidence="1" key="1">
    <citation type="submission" date="2023-04" db="EMBL/GenBank/DDBJ databases">
        <title>A chromosome-level genome assembly of the parasitoid wasp Eretmocerus hayati.</title>
        <authorList>
            <person name="Zhong Y."/>
            <person name="Liu S."/>
            <person name="Liu Y."/>
        </authorList>
    </citation>
    <scope>NUCLEOTIDE SEQUENCE</scope>
    <source>
        <strain evidence="1">ZJU_SS_LIU_2023</strain>
    </source>
</reference>
<protein>
    <submittedName>
        <fullName evidence="1">Uncharacterized protein</fullName>
    </submittedName>
</protein>
<evidence type="ECO:0000313" key="1">
    <source>
        <dbReference type="EMBL" id="KAJ8687732.1"/>
    </source>
</evidence>
<comment type="caution">
    <text evidence="1">The sequence shown here is derived from an EMBL/GenBank/DDBJ whole genome shotgun (WGS) entry which is preliminary data.</text>
</comment>
<accession>A0ACC2PZF7</accession>